<dbReference type="InterPro" id="IPR011992">
    <property type="entry name" value="EF-hand-dom_pair"/>
</dbReference>
<gene>
    <name evidence="3" type="ORF">Cfor_00417</name>
</gene>
<dbReference type="EMBL" id="BLKM01000679">
    <property type="protein sequence ID" value="GFG37168.1"/>
    <property type="molecule type" value="Genomic_DNA"/>
</dbReference>
<sequence>METKTEDRPDSSVEAFIQERTQQLFLLSDRERKGFIVKRDMQRMGSEISLTPEQLEAVFDSLDVNKNGYLTIEQFLSGFGEFIASYSGKSWEEDSIMESTQKEIQEDDEPLEYLLRELKSINMLHSVDVLRQLCHRVEQEASPHIQSSLETFLQHLVADLKRCHMEHRNLEEALKSKDDEHEAQVHRLFEEMEAELHEDKKNQTQQEEQRLRLRLSTMEQDLADKERQLQDALSRQQELMERVHMLRNKEMNVKEENDRLLKAKEELEAQLQAERREVTQVQRFLDDVRQNEAWERHKHLSAGFILAKRIMLEQQGLMHQLQLLQQMTSTLEGGGGGGGGGEEIANGNRYIIDA</sequence>
<name>A0A6L2Q2W8_COPFO</name>
<organism evidence="3 4">
    <name type="scientific">Coptotermes formosanus</name>
    <name type="common">Formosan subterranean termite</name>
    <dbReference type="NCBI Taxonomy" id="36987"/>
    <lineage>
        <taxon>Eukaryota</taxon>
        <taxon>Metazoa</taxon>
        <taxon>Ecdysozoa</taxon>
        <taxon>Arthropoda</taxon>
        <taxon>Hexapoda</taxon>
        <taxon>Insecta</taxon>
        <taxon>Pterygota</taxon>
        <taxon>Neoptera</taxon>
        <taxon>Polyneoptera</taxon>
        <taxon>Dictyoptera</taxon>
        <taxon>Blattodea</taxon>
        <taxon>Blattoidea</taxon>
        <taxon>Termitoidae</taxon>
        <taxon>Rhinotermitidae</taxon>
        <taxon>Coptotermes</taxon>
    </lineage>
</organism>
<evidence type="ECO:0000313" key="4">
    <source>
        <dbReference type="Proteomes" id="UP000502823"/>
    </source>
</evidence>
<evidence type="ECO:0000259" key="2">
    <source>
        <dbReference type="PROSITE" id="PS50222"/>
    </source>
</evidence>
<reference evidence="4" key="1">
    <citation type="submission" date="2020-01" db="EMBL/GenBank/DDBJ databases">
        <title>Draft genome sequence of the Termite Coptotermes fromosanus.</title>
        <authorList>
            <person name="Itakura S."/>
            <person name="Yosikawa Y."/>
            <person name="Umezawa K."/>
        </authorList>
    </citation>
    <scope>NUCLEOTIDE SEQUENCE [LARGE SCALE GENOMIC DNA]</scope>
</reference>
<keyword evidence="4" id="KW-1185">Reference proteome</keyword>
<dbReference type="OrthoDB" id="9989112at2759"/>
<evidence type="ECO:0000256" key="1">
    <source>
        <dbReference type="SAM" id="Coils"/>
    </source>
</evidence>
<accession>A0A6L2Q2W8</accession>
<dbReference type="Proteomes" id="UP000502823">
    <property type="component" value="Unassembled WGS sequence"/>
</dbReference>
<comment type="caution">
    <text evidence="3">The sequence shown here is derived from an EMBL/GenBank/DDBJ whole genome shotgun (WGS) entry which is preliminary data.</text>
</comment>
<dbReference type="InterPro" id="IPR002048">
    <property type="entry name" value="EF_hand_dom"/>
</dbReference>
<protein>
    <recommendedName>
        <fullName evidence="2">EF-hand domain-containing protein</fullName>
    </recommendedName>
</protein>
<dbReference type="InParanoid" id="A0A6L2Q2W8"/>
<feature type="coiled-coil region" evidence="1">
    <location>
        <begin position="160"/>
        <end position="284"/>
    </location>
</feature>
<evidence type="ECO:0000313" key="3">
    <source>
        <dbReference type="EMBL" id="GFG37168.1"/>
    </source>
</evidence>
<dbReference type="GO" id="GO:0005509">
    <property type="term" value="F:calcium ion binding"/>
    <property type="evidence" value="ECO:0007669"/>
    <property type="project" value="InterPro"/>
</dbReference>
<keyword evidence="1" id="KW-0175">Coiled coil</keyword>
<proteinExistence type="predicted"/>
<dbReference type="Gene3D" id="1.10.238.10">
    <property type="entry name" value="EF-hand"/>
    <property type="match status" value="1"/>
</dbReference>
<feature type="domain" description="EF-hand" evidence="2">
    <location>
        <begin position="50"/>
        <end position="85"/>
    </location>
</feature>
<dbReference type="SUPFAM" id="SSF47473">
    <property type="entry name" value="EF-hand"/>
    <property type="match status" value="1"/>
</dbReference>
<dbReference type="PROSITE" id="PS50222">
    <property type="entry name" value="EF_HAND_2"/>
    <property type="match status" value="1"/>
</dbReference>
<dbReference type="AlphaFoldDB" id="A0A6L2Q2W8"/>